<feature type="domain" description="Ribosomal RNA small subunit methyltransferase E methyltransferase" evidence="13">
    <location>
        <begin position="86"/>
        <end position="245"/>
    </location>
</feature>
<accession>A0ABV7ZTI4</accession>
<dbReference type="PANTHER" id="PTHR30027">
    <property type="entry name" value="RIBOSOMAL RNA SMALL SUBUNIT METHYLTRANSFERASE E"/>
    <property type="match status" value="1"/>
</dbReference>
<dbReference type="NCBIfam" id="NF008692">
    <property type="entry name" value="PRK11713.1-5"/>
    <property type="match status" value="1"/>
</dbReference>
<dbReference type="InterPro" id="IPR029026">
    <property type="entry name" value="tRNA_m1G_MTases_N"/>
</dbReference>
<dbReference type="Proteomes" id="UP001595617">
    <property type="component" value="Unassembled WGS sequence"/>
</dbReference>
<comment type="subcellular location">
    <subcellularLocation>
        <location evidence="1 12">Cytoplasm</location>
    </subcellularLocation>
</comment>
<evidence type="ECO:0000256" key="2">
    <source>
        <dbReference type="ARBA" id="ARBA00005528"/>
    </source>
</evidence>
<evidence type="ECO:0000259" key="13">
    <source>
        <dbReference type="Pfam" id="PF04452"/>
    </source>
</evidence>
<evidence type="ECO:0000256" key="5">
    <source>
        <dbReference type="ARBA" id="ARBA00022490"/>
    </source>
</evidence>
<dbReference type="InterPro" id="IPR046886">
    <property type="entry name" value="RsmE_MTase_dom"/>
</dbReference>
<dbReference type="RefSeq" id="WP_380692613.1">
    <property type="nucleotide sequence ID" value="NZ_JBHRYR010000002.1"/>
</dbReference>
<dbReference type="EC" id="2.1.1.193" evidence="3 12"/>
<dbReference type="CDD" id="cd18084">
    <property type="entry name" value="RsmE-like"/>
    <property type="match status" value="1"/>
</dbReference>
<evidence type="ECO:0000256" key="10">
    <source>
        <dbReference type="ARBA" id="ARBA00025699"/>
    </source>
</evidence>
<evidence type="ECO:0000256" key="6">
    <source>
        <dbReference type="ARBA" id="ARBA00022552"/>
    </source>
</evidence>
<evidence type="ECO:0000256" key="12">
    <source>
        <dbReference type="PIRNR" id="PIRNR015601"/>
    </source>
</evidence>
<dbReference type="PIRSF" id="PIRSF015601">
    <property type="entry name" value="MTase_slr0722"/>
    <property type="match status" value="1"/>
</dbReference>
<organism evidence="14 15">
    <name type="scientific">Saccharospirillum mangrovi</name>
    <dbReference type="NCBI Taxonomy" id="2161747"/>
    <lineage>
        <taxon>Bacteria</taxon>
        <taxon>Pseudomonadati</taxon>
        <taxon>Pseudomonadota</taxon>
        <taxon>Gammaproteobacteria</taxon>
        <taxon>Oceanospirillales</taxon>
        <taxon>Saccharospirillaceae</taxon>
        <taxon>Saccharospirillum</taxon>
    </lineage>
</organism>
<dbReference type="SUPFAM" id="SSF88697">
    <property type="entry name" value="PUA domain-like"/>
    <property type="match status" value="1"/>
</dbReference>
<dbReference type="SUPFAM" id="SSF75217">
    <property type="entry name" value="alpha/beta knot"/>
    <property type="match status" value="1"/>
</dbReference>
<reference evidence="15" key="1">
    <citation type="journal article" date="2019" name="Int. J. Syst. Evol. Microbiol.">
        <title>The Global Catalogue of Microorganisms (GCM) 10K type strain sequencing project: providing services to taxonomists for standard genome sequencing and annotation.</title>
        <authorList>
            <consortium name="The Broad Institute Genomics Platform"/>
            <consortium name="The Broad Institute Genome Sequencing Center for Infectious Disease"/>
            <person name="Wu L."/>
            <person name="Ma J."/>
        </authorList>
    </citation>
    <scope>NUCLEOTIDE SEQUENCE [LARGE SCALE GENOMIC DNA]</scope>
    <source>
        <strain evidence="15">IBRC 10765</strain>
    </source>
</reference>
<evidence type="ECO:0000256" key="9">
    <source>
        <dbReference type="ARBA" id="ARBA00022691"/>
    </source>
</evidence>
<dbReference type="GO" id="GO:0008168">
    <property type="term" value="F:methyltransferase activity"/>
    <property type="evidence" value="ECO:0007669"/>
    <property type="project" value="UniProtKB-KW"/>
</dbReference>
<evidence type="ECO:0000256" key="7">
    <source>
        <dbReference type="ARBA" id="ARBA00022603"/>
    </source>
</evidence>
<evidence type="ECO:0000256" key="4">
    <source>
        <dbReference type="ARBA" id="ARBA00013673"/>
    </source>
</evidence>
<dbReference type="GO" id="GO:0032259">
    <property type="term" value="P:methylation"/>
    <property type="evidence" value="ECO:0007669"/>
    <property type="project" value="UniProtKB-KW"/>
</dbReference>
<keyword evidence="15" id="KW-1185">Reference proteome</keyword>
<protein>
    <recommendedName>
        <fullName evidence="4 12">Ribosomal RNA small subunit methyltransferase E</fullName>
        <ecNumber evidence="3 12">2.1.1.193</ecNumber>
    </recommendedName>
</protein>
<evidence type="ECO:0000256" key="8">
    <source>
        <dbReference type="ARBA" id="ARBA00022679"/>
    </source>
</evidence>
<name>A0ABV7ZTI4_9GAMM</name>
<dbReference type="Gene3D" id="2.40.240.20">
    <property type="entry name" value="Hypothetical PUA domain-like, domain 1"/>
    <property type="match status" value="1"/>
</dbReference>
<gene>
    <name evidence="14" type="ORF">ACFOOG_01310</name>
</gene>
<comment type="function">
    <text evidence="10 12">Specifically methylates the N3 position of the uracil ring of uridine 1498 (m3U1498) in 16S rRNA. Acts on the fully assembled 30S ribosomal subunit.</text>
</comment>
<evidence type="ECO:0000256" key="3">
    <source>
        <dbReference type="ARBA" id="ARBA00012328"/>
    </source>
</evidence>
<sequence length="252" mass="27841">MRASVYQGFLVMRVPRCFEAQPLMVGHEIELNPTNHQHLNRALRMAVGGALRLFNNSGQDYCAEVVHTDKKSTLVRITEALALPTESPVQVHIGLGMSLGDRMEYAIQKATEAGVVAITPLETERSELRLKGDRAEKKHARWQQVAISAAEQCYRAQVPEIHPVMSLRDWVNTPSTACKLVLHHEHAQRLAEHTKPEFVRALIGPEGGLSDSDLTVAYAADFAPVALGPRVLRTETAPVVLLAAINTLWGDY</sequence>
<dbReference type="NCBIfam" id="TIGR00046">
    <property type="entry name" value="RsmE family RNA methyltransferase"/>
    <property type="match status" value="1"/>
</dbReference>
<comment type="catalytic activity">
    <reaction evidence="11 12">
        <text>uridine(1498) in 16S rRNA + S-adenosyl-L-methionine = N(3)-methyluridine(1498) in 16S rRNA + S-adenosyl-L-homocysteine + H(+)</text>
        <dbReference type="Rhea" id="RHEA:42920"/>
        <dbReference type="Rhea" id="RHEA-COMP:10283"/>
        <dbReference type="Rhea" id="RHEA-COMP:10284"/>
        <dbReference type="ChEBI" id="CHEBI:15378"/>
        <dbReference type="ChEBI" id="CHEBI:57856"/>
        <dbReference type="ChEBI" id="CHEBI:59789"/>
        <dbReference type="ChEBI" id="CHEBI:65315"/>
        <dbReference type="ChEBI" id="CHEBI:74502"/>
        <dbReference type="EC" id="2.1.1.193"/>
    </reaction>
</comment>
<evidence type="ECO:0000313" key="15">
    <source>
        <dbReference type="Proteomes" id="UP001595617"/>
    </source>
</evidence>
<keyword evidence="9 12" id="KW-0949">S-adenosyl-L-methionine</keyword>
<dbReference type="Gene3D" id="3.40.1280.10">
    <property type="match status" value="1"/>
</dbReference>
<dbReference type="Pfam" id="PF04452">
    <property type="entry name" value="Methyltrans_RNA"/>
    <property type="match status" value="1"/>
</dbReference>
<evidence type="ECO:0000256" key="1">
    <source>
        <dbReference type="ARBA" id="ARBA00004496"/>
    </source>
</evidence>
<proteinExistence type="inferred from homology"/>
<evidence type="ECO:0000256" key="11">
    <source>
        <dbReference type="ARBA" id="ARBA00047944"/>
    </source>
</evidence>
<evidence type="ECO:0000313" key="14">
    <source>
        <dbReference type="EMBL" id="MFC3851456.1"/>
    </source>
</evidence>
<dbReference type="PANTHER" id="PTHR30027:SF3">
    <property type="entry name" value="16S RRNA (URACIL(1498)-N(3))-METHYLTRANSFERASE"/>
    <property type="match status" value="1"/>
</dbReference>
<comment type="caution">
    <text evidence="14">The sequence shown here is derived from an EMBL/GenBank/DDBJ whole genome shotgun (WGS) entry which is preliminary data.</text>
</comment>
<comment type="similarity">
    <text evidence="2 12">Belongs to the RNA methyltransferase RsmE family.</text>
</comment>
<dbReference type="InterPro" id="IPR015947">
    <property type="entry name" value="PUA-like_sf"/>
</dbReference>
<dbReference type="EMBL" id="JBHRYR010000002">
    <property type="protein sequence ID" value="MFC3851456.1"/>
    <property type="molecule type" value="Genomic_DNA"/>
</dbReference>
<keyword evidence="6 12" id="KW-0698">rRNA processing</keyword>
<keyword evidence="7 12" id="KW-0489">Methyltransferase</keyword>
<dbReference type="InterPro" id="IPR006700">
    <property type="entry name" value="RsmE"/>
</dbReference>
<keyword evidence="8 12" id="KW-0808">Transferase</keyword>
<keyword evidence="5 12" id="KW-0963">Cytoplasm</keyword>
<dbReference type="InterPro" id="IPR029028">
    <property type="entry name" value="Alpha/beta_knot_MTases"/>
</dbReference>